<dbReference type="Gene3D" id="2.60.120.620">
    <property type="entry name" value="q2cbj1_9rhob like domain"/>
    <property type="match status" value="1"/>
</dbReference>
<sequence length="225" mass="24568">MTNESVQVSEAAAGYRVITWADPETARDLAQQVLDGHGGLDIIRAPHLTERWAVRAANADRVTAAVRERIGDRVTIEHSFGMVKWPGRLFRVPWHQDGIDEHLVLDPARSVCAWLALTDAPVEAGGLHVVPGSHLRGYVPHAPEVEPDPARGHAVAIPDVDESRAVALPLTAGQAVVFDVRLFHGSPSNTATFPRIGLNVRYVAPGGILRRDYPSSDPTRRRSDR</sequence>
<dbReference type="Proteomes" id="UP001235712">
    <property type="component" value="Unassembled WGS sequence"/>
</dbReference>
<dbReference type="Pfam" id="PF05721">
    <property type="entry name" value="PhyH"/>
    <property type="match status" value="1"/>
</dbReference>
<dbReference type="SUPFAM" id="SSF51197">
    <property type="entry name" value="Clavaminate synthase-like"/>
    <property type="match status" value="1"/>
</dbReference>
<keyword evidence="2" id="KW-1185">Reference proteome</keyword>
<dbReference type="RefSeq" id="WP_307243184.1">
    <property type="nucleotide sequence ID" value="NZ_JAUSQZ010000001.1"/>
</dbReference>
<dbReference type="EMBL" id="JAUSQZ010000001">
    <property type="protein sequence ID" value="MDP9827304.1"/>
    <property type="molecule type" value="Genomic_DNA"/>
</dbReference>
<dbReference type="PANTHER" id="PTHR20883">
    <property type="entry name" value="PHYTANOYL-COA DIOXYGENASE DOMAIN CONTAINING 1"/>
    <property type="match status" value="1"/>
</dbReference>
<dbReference type="GO" id="GO:0051213">
    <property type="term" value="F:dioxygenase activity"/>
    <property type="evidence" value="ECO:0007669"/>
    <property type="project" value="UniProtKB-KW"/>
</dbReference>
<dbReference type="InterPro" id="IPR008775">
    <property type="entry name" value="Phytyl_CoA_dOase-like"/>
</dbReference>
<gene>
    <name evidence="1" type="ORF">J2S57_003053</name>
</gene>
<reference evidence="1 2" key="1">
    <citation type="submission" date="2023-07" db="EMBL/GenBank/DDBJ databases">
        <title>Sequencing the genomes of 1000 actinobacteria strains.</title>
        <authorList>
            <person name="Klenk H.-P."/>
        </authorList>
    </citation>
    <scope>NUCLEOTIDE SEQUENCE [LARGE SCALE GENOMIC DNA]</scope>
    <source>
        <strain evidence="1 2">DSM 44388</strain>
    </source>
</reference>
<evidence type="ECO:0000313" key="1">
    <source>
        <dbReference type="EMBL" id="MDP9827304.1"/>
    </source>
</evidence>
<organism evidence="1 2">
    <name type="scientific">Kineosporia succinea</name>
    <dbReference type="NCBI Taxonomy" id="84632"/>
    <lineage>
        <taxon>Bacteria</taxon>
        <taxon>Bacillati</taxon>
        <taxon>Actinomycetota</taxon>
        <taxon>Actinomycetes</taxon>
        <taxon>Kineosporiales</taxon>
        <taxon>Kineosporiaceae</taxon>
        <taxon>Kineosporia</taxon>
    </lineage>
</organism>
<accession>A0ABT9P3M9</accession>
<keyword evidence="1" id="KW-0560">Oxidoreductase</keyword>
<dbReference type="PANTHER" id="PTHR20883:SF46">
    <property type="entry name" value="PHYTANOYL-COA HYDROXYLASE"/>
    <property type="match status" value="1"/>
</dbReference>
<proteinExistence type="predicted"/>
<name>A0ABT9P3M9_9ACTN</name>
<protein>
    <submittedName>
        <fullName evidence="1">Ectoine hydroxylase-related dioxygenase (Phytanoyl-CoA dioxygenase family)</fullName>
    </submittedName>
</protein>
<comment type="caution">
    <text evidence="1">The sequence shown here is derived from an EMBL/GenBank/DDBJ whole genome shotgun (WGS) entry which is preliminary data.</text>
</comment>
<evidence type="ECO:0000313" key="2">
    <source>
        <dbReference type="Proteomes" id="UP001235712"/>
    </source>
</evidence>
<keyword evidence="1" id="KW-0223">Dioxygenase</keyword>